<evidence type="ECO:0000313" key="4">
    <source>
        <dbReference type="EMBL" id="RCS29038.1"/>
    </source>
</evidence>
<dbReference type="Pfam" id="PF13439">
    <property type="entry name" value="Glyco_transf_4"/>
    <property type="match status" value="1"/>
</dbReference>
<gene>
    <name evidence="4" type="ORF">DEO45_13290</name>
</gene>
<sequence length="417" mass="44289">MPDSQRLRILLVTRNLPPLVGGMERLNWHMADELSKTADVRVIGPSGSAAMAPAGVTVREARLQPLWKFLWQAGVLARREARAWKPDIVLAGSGLTAPIARSTARLCGAKTCVYVHGLDVAVRNAVYRTIWLRAIRGADRVIANSHATAELCRSVGVDPARIGIVHPGVDLPAEAADRIQQGPEPSSRREPGSGAFASGSVVPGGAAQFRQAHRLGDRPLLLSVGRLSTRKGLREFVSHALPRIIAARSGALLLVVGDAPRQALHAEAQTPESIRVAAEAAGVGEHLLFLGVITDYAELGAIYRASDVHVFPVRHILGDPEGFGMVAVEAAAHGLPSVAFATGGIVDAVAEGRSGHLVPPGDYAALADAAIAALTERESLRSSCIEFARRFAWPEFGMRLQRHLHSLISVTPTSNSP</sequence>
<dbReference type="CDD" id="cd03801">
    <property type="entry name" value="GT4_PimA-like"/>
    <property type="match status" value="1"/>
</dbReference>
<keyword evidence="5" id="KW-1185">Reference proteome</keyword>
<dbReference type="GO" id="GO:0016758">
    <property type="term" value="F:hexosyltransferase activity"/>
    <property type="evidence" value="ECO:0007669"/>
    <property type="project" value="TreeGrafter"/>
</dbReference>
<reference evidence="4 5" key="1">
    <citation type="submission" date="2018-05" db="EMBL/GenBank/DDBJ databases">
        <title>Draft genome sequence of Rhodanobacter denitrificans Yn1 isolated from gold copper mine.</title>
        <authorList>
            <person name="Yang N."/>
            <person name="Mazhar H.S."/>
            <person name="Rensing C."/>
        </authorList>
    </citation>
    <scope>NUCLEOTIDE SEQUENCE [LARGE SCALE GENOMIC DNA]</scope>
    <source>
        <strain evidence="4 5">Yn1</strain>
    </source>
</reference>
<feature type="domain" description="Glycosyltransferase subfamily 4-like N-terminal" evidence="3">
    <location>
        <begin position="20"/>
        <end position="171"/>
    </location>
</feature>
<dbReference type="RefSeq" id="WP_114344509.1">
    <property type="nucleotide sequence ID" value="NZ_QFWQ01000008.1"/>
</dbReference>
<dbReference type="AlphaFoldDB" id="A0A368KCZ7"/>
<dbReference type="Pfam" id="PF00534">
    <property type="entry name" value="Glycos_transf_1"/>
    <property type="match status" value="1"/>
</dbReference>
<dbReference type="InterPro" id="IPR001296">
    <property type="entry name" value="Glyco_trans_1"/>
</dbReference>
<evidence type="ECO:0000256" key="1">
    <source>
        <dbReference type="SAM" id="MobiDB-lite"/>
    </source>
</evidence>
<dbReference type="Proteomes" id="UP000252387">
    <property type="component" value="Unassembled WGS sequence"/>
</dbReference>
<comment type="caution">
    <text evidence="4">The sequence shown here is derived from an EMBL/GenBank/DDBJ whole genome shotgun (WGS) entry which is preliminary data.</text>
</comment>
<dbReference type="SUPFAM" id="SSF53756">
    <property type="entry name" value="UDP-Glycosyltransferase/glycogen phosphorylase"/>
    <property type="match status" value="1"/>
</dbReference>
<name>A0A368KCZ7_9GAMM</name>
<dbReference type="Gene3D" id="3.40.50.2000">
    <property type="entry name" value="Glycogen Phosphorylase B"/>
    <property type="match status" value="2"/>
</dbReference>
<proteinExistence type="predicted"/>
<dbReference type="PANTHER" id="PTHR45947:SF3">
    <property type="entry name" value="SULFOQUINOVOSYL TRANSFERASE SQD2"/>
    <property type="match status" value="1"/>
</dbReference>
<evidence type="ECO:0000313" key="5">
    <source>
        <dbReference type="Proteomes" id="UP000252387"/>
    </source>
</evidence>
<organism evidence="4 5">
    <name type="scientific">Rhodanobacter denitrificans</name>
    <dbReference type="NCBI Taxonomy" id="666685"/>
    <lineage>
        <taxon>Bacteria</taxon>
        <taxon>Pseudomonadati</taxon>
        <taxon>Pseudomonadota</taxon>
        <taxon>Gammaproteobacteria</taxon>
        <taxon>Lysobacterales</taxon>
        <taxon>Rhodanobacteraceae</taxon>
        <taxon>Rhodanobacter</taxon>
    </lineage>
</organism>
<dbReference type="OrthoDB" id="4611853at2"/>
<evidence type="ECO:0000259" key="2">
    <source>
        <dbReference type="Pfam" id="PF00534"/>
    </source>
</evidence>
<accession>A0A368KCZ7</accession>
<protein>
    <submittedName>
        <fullName evidence="4">Glycosyltransferase family 1 protein</fullName>
    </submittedName>
</protein>
<feature type="domain" description="Glycosyl transferase family 1" evidence="2">
    <location>
        <begin position="210"/>
        <end position="390"/>
    </location>
</feature>
<evidence type="ECO:0000259" key="3">
    <source>
        <dbReference type="Pfam" id="PF13439"/>
    </source>
</evidence>
<dbReference type="InterPro" id="IPR028098">
    <property type="entry name" value="Glyco_trans_4-like_N"/>
</dbReference>
<feature type="region of interest" description="Disordered" evidence="1">
    <location>
        <begin position="178"/>
        <end position="199"/>
    </location>
</feature>
<keyword evidence="4" id="KW-0808">Transferase</keyword>
<dbReference type="InterPro" id="IPR050194">
    <property type="entry name" value="Glycosyltransferase_grp1"/>
</dbReference>
<dbReference type="PANTHER" id="PTHR45947">
    <property type="entry name" value="SULFOQUINOVOSYL TRANSFERASE SQD2"/>
    <property type="match status" value="1"/>
</dbReference>
<dbReference type="EMBL" id="QFWQ01000008">
    <property type="protein sequence ID" value="RCS29038.1"/>
    <property type="molecule type" value="Genomic_DNA"/>
</dbReference>